<proteinExistence type="predicted"/>
<dbReference type="Proteomes" id="UP000256805">
    <property type="component" value="Unassembled WGS sequence"/>
</dbReference>
<protein>
    <submittedName>
        <fullName evidence="1">Uncharacterized protein</fullName>
    </submittedName>
</protein>
<gene>
    <name evidence="1" type="ORF">CBM2634_P30045</name>
</gene>
<name>A0A375JCL3_9BURK</name>
<reference evidence="1 2" key="1">
    <citation type="submission" date="2018-01" db="EMBL/GenBank/DDBJ databases">
        <authorList>
            <person name="Gaut B.S."/>
            <person name="Morton B.R."/>
            <person name="Clegg M.T."/>
            <person name="Duvall M.R."/>
        </authorList>
    </citation>
    <scope>NUCLEOTIDE SEQUENCE [LARGE SCALE GENOMIC DNA]</scope>
    <source>
        <strain evidence="1">Cupriavidus taiwanensis cmp 52</strain>
    </source>
</reference>
<accession>A0A375JCL3</accession>
<organism evidence="1 2">
    <name type="scientific">Cupriavidus taiwanensis</name>
    <dbReference type="NCBI Taxonomy" id="164546"/>
    <lineage>
        <taxon>Bacteria</taxon>
        <taxon>Pseudomonadati</taxon>
        <taxon>Pseudomonadota</taxon>
        <taxon>Betaproteobacteria</taxon>
        <taxon>Burkholderiales</taxon>
        <taxon>Burkholderiaceae</taxon>
        <taxon>Cupriavidus</taxon>
    </lineage>
</organism>
<dbReference type="EMBL" id="OVTA01000065">
    <property type="protein sequence ID" value="SPS02301.1"/>
    <property type="molecule type" value="Genomic_DNA"/>
</dbReference>
<evidence type="ECO:0000313" key="1">
    <source>
        <dbReference type="EMBL" id="SPS02301.1"/>
    </source>
</evidence>
<dbReference type="AlphaFoldDB" id="A0A375JCL3"/>
<evidence type="ECO:0000313" key="2">
    <source>
        <dbReference type="Proteomes" id="UP000256805"/>
    </source>
</evidence>
<sequence length="57" mass="6354">MPRSVTHAGYFRAYSLTVGRPLRVSTKAIKAKYENMKEAIAHGQAQRPSCLAHLNAR</sequence>